<dbReference type="InterPro" id="IPR010730">
    <property type="entry name" value="HET"/>
</dbReference>
<reference evidence="2" key="1">
    <citation type="journal article" date="2021" name="Nat. Commun.">
        <title>Genetic determinants of endophytism in the Arabidopsis root mycobiome.</title>
        <authorList>
            <person name="Mesny F."/>
            <person name="Miyauchi S."/>
            <person name="Thiergart T."/>
            <person name="Pickel B."/>
            <person name="Atanasova L."/>
            <person name="Karlsson M."/>
            <person name="Huettel B."/>
            <person name="Barry K.W."/>
            <person name="Haridas S."/>
            <person name="Chen C."/>
            <person name="Bauer D."/>
            <person name="Andreopoulos W."/>
            <person name="Pangilinan J."/>
            <person name="LaButti K."/>
            <person name="Riley R."/>
            <person name="Lipzen A."/>
            <person name="Clum A."/>
            <person name="Drula E."/>
            <person name="Henrissat B."/>
            <person name="Kohler A."/>
            <person name="Grigoriev I.V."/>
            <person name="Martin F.M."/>
            <person name="Hacquard S."/>
        </authorList>
    </citation>
    <scope>NUCLEOTIDE SEQUENCE</scope>
    <source>
        <strain evidence="2">MPI-CAGE-AT-0021</strain>
    </source>
</reference>
<feature type="non-terminal residue" evidence="2">
    <location>
        <position position="639"/>
    </location>
</feature>
<dbReference type="Proteomes" id="UP000717696">
    <property type="component" value="Unassembled WGS sequence"/>
</dbReference>
<evidence type="ECO:0000259" key="1">
    <source>
        <dbReference type="Pfam" id="PF06985"/>
    </source>
</evidence>
<evidence type="ECO:0000313" key="2">
    <source>
        <dbReference type="EMBL" id="KAH7124993.1"/>
    </source>
</evidence>
<dbReference type="AlphaFoldDB" id="A0A9P9DT98"/>
<proteinExistence type="predicted"/>
<dbReference type="PANTHER" id="PTHR24148:SF73">
    <property type="entry name" value="HET DOMAIN PROTEIN (AFU_ORTHOLOGUE AFUA_8G01020)"/>
    <property type="match status" value="1"/>
</dbReference>
<dbReference type="PANTHER" id="PTHR24148">
    <property type="entry name" value="ANKYRIN REPEAT DOMAIN-CONTAINING PROTEIN 39 HOMOLOG-RELATED"/>
    <property type="match status" value="1"/>
</dbReference>
<dbReference type="InterPro" id="IPR052895">
    <property type="entry name" value="HetReg/Transcr_Mod"/>
</dbReference>
<dbReference type="Pfam" id="PF06985">
    <property type="entry name" value="HET"/>
    <property type="match status" value="1"/>
</dbReference>
<dbReference type="OrthoDB" id="4587016at2759"/>
<feature type="domain" description="Heterokaryon incompatibility" evidence="1">
    <location>
        <begin position="58"/>
        <end position="227"/>
    </location>
</feature>
<sequence>MSRFTYDCSPLPSPSTFIRLIDLYPSPTDSTSAMGSTHLSPSLRCCIYSVSLSSLPPYTALSYTWGPPDRTHLLEVSNQEFSITSSLATCLQHICHTERTTTLWIDQICINQDDSREKNEQVPLMDQIYRKAEEVLIWVGPSAEESSSLMDVWNKVGGKAQAWGMDSYLTKERFPEYQQIITKADPTDLKTTEFHDICQTYGPLFDLKAMLAWYKRPWFLRVWVVQELCLGSHSVFVCGNKRVPVDLVMFALQIFNFYLAYAHISSERMQDMRAVLAEDPTAALFAARRRRRRFESEGGTGDTFFQLLQRVYVTNNVRQATDPRDRIFGLAALATDTKKLGIKPDYGTTTVEQIYTKIARAIIQDGELDLLCLSQCPKEFRSLPSWVPDWSGNIQPSFCSLGPTPTELPLFDASRSGQPSLIHTHDENILGVEGYLVDEIEEVCGPWTYPVEGQSFDHVRYLTYLSQIRSLCMISAARNNKIYETPRRRAEGFWRIPVGDVEQLSTLELCRATSSSLKGYQKLFHNCEAEEQVKALSTVAEAEALFQQRHEDEGASTRYRARLAEMRNKRPYLSKEGYVGMGPVTTAPGDVIAVLVGARVPFVLRPKGAGKFSFLGEAYCDGIMDGEITEARSKQDFVL</sequence>
<dbReference type="EMBL" id="JAGMUU010000024">
    <property type="protein sequence ID" value="KAH7124993.1"/>
    <property type="molecule type" value="Genomic_DNA"/>
</dbReference>
<keyword evidence="3" id="KW-1185">Reference proteome</keyword>
<protein>
    <submittedName>
        <fullName evidence="2">Heterokaryon incompatibility protein</fullName>
    </submittedName>
</protein>
<comment type="caution">
    <text evidence="2">The sequence shown here is derived from an EMBL/GenBank/DDBJ whole genome shotgun (WGS) entry which is preliminary data.</text>
</comment>
<evidence type="ECO:0000313" key="3">
    <source>
        <dbReference type="Proteomes" id="UP000717696"/>
    </source>
</evidence>
<organism evidence="2 3">
    <name type="scientific">Dactylonectria estremocensis</name>
    <dbReference type="NCBI Taxonomy" id="1079267"/>
    <lineage>
        <taxon>Eukaryota</taxon>
        <taxon>Fungi</taxon>
        <taxon>Dikarya</taxon>
        <taxon>Ascomycota</taxon>
        <taxon>Pezizomycotina</taxon>
        <taxon>Sordariomycetes</taxon>
        <taxon>Hypocreomycetidae</taxon>
        <taxon>Hypocreales</taxon>
        <taxon>Nectriaceae</taxon>
        <taxon>Dactylonectria</taxon>
    </lineage>
</organism>
<gene>
    <name evidence="2" type="ORF">B0J13DRAFT_484341</name>
</gene>
<name>A0A9P9DT98_9HYPO</name>
<accession>A0A9P9DT98</accession>
<dbReference type="Pfam" id="PF26639">
    <property type="entry name" value="Het-6_barrel"/>
    <property type="match status" value="1"/>
</dbReference>